<dbReference type="AlphaFoldDB" id="A0AAU9V145"/>
<comment type="caution">
    <text evidence="2">The sequence shown here is derived from an EMBL/GenBank/DDBJ whole genome shotgun (WGS) entry which is preliminary data.</text>
</comment>
<proteinExistence type="predicted"/>
<sequence length="110" mass="12152">MDCQRGKKLVEMVMRRNSNVEGKQNELQPIRIMAEEEPMPSTSSGHTGGMVIHREMDFSSDDSVLDPHFELPKKAADSSTSSDISTHSDTNLRAATPHVPESSPKKVFAL</sequence>
<protein>
    <submittedName>
        <fullName evidence="2">Uncharacterized protein</fullName>
    </submittedName>
</protein>
<feature type="compositionally biased region" description="Basic and acidic residues" evidence="1">
    <location>
        <begin position="65"/>
        <end position="76"/>
    </location>
</feature>
<name>A0AAU9V145_EUPED</name>
<evidence type="ECO:0000313" key="2">
    <source>
        <dbReference type="EMBL" id="CAH2104534.1"/>
    </source>
</evidence>
<dbReference type="Proteomes" id="UP001153954">
    <property type="component" value="Unassembled WGS sequence"/>
</dbReference>
<feature type="region of interest" description="Disordered" evidence="1">
    <location>
        <begin position="63"/>
        <end position="110"/>
    </location>
</feature>
<evidence type="ECO:0000256" key="1">
    <source>
        <dbReference type="SAM" id="MobiDB-lite"/>
    </source>
</evidence>
<gene>
    <name evidence="2" type="ORF">EEDITHA_LOCUS18898</name>
</gene>
<dbReference type="EMBL" id="CAKOGL010000027">
    <property type="protein sequence ID" value="CAH2104534.1"/>
    <property type="molecule type" value="Genomic_DNA"/>
</dbReference>
<reference evidence="2" key="1">
    <citation type="submission" date="2022-03" db="EMBL/GenBank/DDBJ databases">
        <authorList>
            <person name="Tunstrom K."/>
        </authorList>
    </citation>
    <scope>NUCLEOTIDE SEQUENCE</scope>
</reference>
<keyword evidence="3" id="KW-1185">Reference proteome</keyword>
<accession>A0AAU9V145</accession>
<feature type="compositionally biased region" description="Low complexity" evidence="1">
    <location>
        <begin position="77"/>
        <end position="89"/>
    </location>
</feature>
<organism evidence="2 3">
    <name type="scientific">Euphydryas editha</name>
    <name type="common">Edith's checkerspot</name>
    <dbReference type="NCBI Taxonomy" id="104508"/>
    <lineage>
        <taxon>Eukaryota</taxon>
        <taxon>Metazoa</taxon>
        <taxon>Ecdysozoa</taxon>
        <taxon>Arthropoda</taxon>
        <taxon>Hexapoda</taxon>
        <taxon>Insecta</taxon>
        <taxon>Pterygota</taxon>
        <taxon>Neoptera</taxon>
        <taxon>Endopterygota</taxon>
        <taxon>Lepidoptera</taxon>
        <taxon>Glossata</taxon>
        <taxon>Ditrysia</taxon>
        <taxon>Papilionoidea</taxon>
        <taxon>Nymphalidae</taxon>
        <taxon>Nymphalinae</taxon>
        <taxon>Euphydryas</taxon>
    </lineage>
</organism>
<evidence type="ECO:0000313" key="3">
    <source>
        <dbReference type="Proteomes" id="UP001153954"/>
    </source>
</evidence>